<protein>
    <submittedName>
        <fullName evidence="2">Uncharacterized protein</fullName>
    </submittedName>
</protein>
<gene>
    <name evidence="2" type="ORF">LP43_1399</name>
</gene>
<keyword evidence="1" id="KW-0472">Membrane</keyword>
<evidence type="ECO:0000256" key="1">
    <source>
        <dbReference type="SAM" id="Phobius"/>
    </source>
</evidence>
<feature type="transmembrane region" description="Helical" evidence="1">
    <location>
        <begin position="12"/>
        <end position="32"/>
    </location>
</feature>
<comment type="caution">
    <text evidence="2">The sequence shown here is derived from an EMBL/GenBank/DDBJ whole genome shotgun (WGS) entry which is preliminary data.</text>
</comment>
<name>A0A0A0BIG1_9GAMM</name>
<sequence length="42" mass="4868">MMQDQETIVGKTTLMVVFLPVIAAWQELVSLWEKVAIIPFYQ</sequence>
<accession>A0A0A0BIG1</accession>
<dbReference type="RefSeq" id="WP_281085179.1">
    <property type="nucleotide sequence ID" value="NZ_JRQD01000003.1"/>
</dbReference>
<keyword evidence="1" id="KW-0812">Transmembrane</keyword>
<evidence type="ECO:0000313" key="3">
    <source>
        <dbReference type="Proteomes" id="UP000029999"/>
    </source>
</evidence>
<dbReference type="Proteomes" id="UP000029999">
    <property type="component" value="Unassembled WGS sequence"/>
</dbReference>
<reference evidence="2 3" key="1">
    <citation type="submission" date="2014-09" db="EMBL/GenBank/DDBJ databases">
        <authorList>
            <person name="Grob C."/>
            <person name="Taubert M."/>
            <person name="Howat A.M."/>
            <person name="Burns O.J."/>
            <person name="Dixon J.L."/>
            <person name="Chen Y."/>
            <person name="Murrell J.C."/>
        </authorList>
    </citation>
    <scope>NUCLEOTIDE SEQUENCE [LARGE SCALE GENOMIC DNA]</scope>
    <source>
        <strain evidence="2">L4</strain>
    </source>
</reference>
<keyword evidence="1" id="KW-1133">Transmembrane helix</keyword>
<dbReference type="AlphaFoldDB" id="A0A0A0BIG1"/>
<organism evidence="2 3">
    <name type="scientific">Methylophaga thiooxydans</name>
    <dbReference type="NCBI Taxonomy" id="392484"/>
    <lineage>
        <taxon>Bacteria</taxon>
        <taxon>Pseudomonadati</taxon>
        <taxon>Pseudomonadota</taxon>
        <taxon>Gammaproteobacteria</taxon>
        <taxon>Thiotrichales</taxon>
        <taxon>Piscirickettsiaceae</taxon>
        <taxon>Methylophaga</taxon>
    </lineage>
</organism>
<evidence type="ECO:0000313" key="2">
    <source>
        <dbReference type="EMBL" id="KGM06904.1"/>
    </source>
</evidence>
<dbReference type="STRING" id="392484.LP43_1399"/>
<proteinExistence type="predicted"/>
<dbReference type="EMBL" id="JRQD01000003">
    <property type="protein sequence ID" value="KGM06904.1"/>
    <property type="molecule type" value="Genomic_DNA"/>
</dbReference>